<reference evidence="1 2" key="1">
    <citation type="submission" date="2016-03" db="EMBL/GenBank/DDBJ databases">
        <title>EvidentialGene: Evidence-directed Construction of Genes on Genomes.</title>
        <authorList>
            <person name="Gilbert D.G."/>
            <person name="Choi J.-H."/>
            <person name="Mockaitis K."/>
            <person name="Colbourne J."/>
            <person name="Pfrender M."/>
        </authorList>
    </citation>
    <scope>NUCLEOTIDE SEQUENCE [LARGE SCALE GENOMIC DNA]</scope>
    <source>
        <strain evidence="1 2">Xinb3</strain>
        <tissue evidence="1">Complete organism</tissue>
    </source>
</reference>
<dbReference type="Proteomes" id="UP000076858">
    <property type="component" value="Unassembled WGS sequence"/>
</dbReference>
<protein>
    <submittedName>
        <fullName evidence="1">Uncharacterized protein</fullName>
    </submittedName>
</protein>
<name>A0A164H4F4_9CRUS</name>
<proteinExistence type="predicted"/>
<gene>
    <name evidence="1" type="ORF">APZ42_004340</name>
</gene>
<accession>A0A164H4F4</accession>
<organism evidence="1 2">
    <name type="scientific">Daphnia magna</name>
    <dbReference type="NCBI Taxonomy" id="35525"/>
    <lineage>
        <taxon>Eukaryota</taxon>
        <taxon>Metazoa</taxon>
        <taxon>Ecdysozoa</taxon>
        <taxon>Arthropoda</taxon>
        <taxon>Crustacea</taxon>
        <taxon>Branchiopoda</taxon>
        <taxon>Diplostraca</taxon>
        <taxon>Cladocera</taxon>
        <taxon>Anomopoda</taxon>
        <taxon>Daphniidae</taxon>
        <taxon>Daphnia</taxon>
    </lineage>
</organism>
<evidence type="ECO:0000313" key="1">
    <source>
        <dbReference type="EMBL" id="KZR99696.1"/>
    </source>
</evidence>
<sequence length="76" mass="8608">MILAGRENQLHHPKLQRSRMHRVRIVRRESMLCPLFQSGARCEIANIHYNSTSSGAFDSRCAGKRSGVIILVIGFE</sequence>
<dbReference type="EMBL" id="LRGB01012917">
    <property type="protein sequence ID" value="KZR99696.1"/>
    <property type="molecule type" value="Genomic_DNA"/>
</dbReference>
<comment type="caution">
    <text evidence="1">The sequence shown here is derived from an EMBL/GenBank/DDBJ whole genome shotgun (WGS) entry which is preliminary data.</text>
</comment>
<keyword evidence="2" id="KW-1185">Reference proteome</keyword>
<dbReference type="AlphaFoldDB" id="A0A164H4F4"/>
<evidence type="ECO:0000313" key="2">
    <source>
        <dbReference type="Proteomes" id="UP000076858"/>
    </source>
</evidence>